<evidence type="ECO:0000313" key="13">
    <source>
        <dbReference type="EMBL" id="CAK9110163.1"/>
    </source>
</evidence>
<keyword evidence="5" id="KW-0479">Metal-binding</keyword>
<reference evidence="13 14" key="1">
    <citation type="submission" date="2024-02" db="EMBL/GenBank/DDBJ databases">
        <authorList>
            <person name="Chen Y."/>
            <person name="Shah S."/>
            <person name="Dougan E. K."/>
            <person name="Thang M."/>
            <person name="Chan C."/>
        </authorList>
    </citation>
    <scope>NUCLEOTIDE SEQUENCE [LARGE SCALE GENOMIC DNA]</scope>
</reference>
<dbReference type="Proteomes" id="UP001642464">
    <property type="component" value="Unassembled WGS sequence"/>
</dbReference>
<dbReference type="SUPFAM" id="SSF51445">
    <property type="entry name" value="(Trans)glycosidases"/>
    <property type="match status" value="1"/>
</dbReference>
<evidence type="ECO:0000313" key="14">
    <source>
        <dbReference type="Proteomes" id="UP001642464"/>
    </source>
</evidence>
<sequence length="651" mass="73314">MVRCLWLGILLRGADAYTARKPSIAGKSVYFLVTDRFARSGANKENYTYCDLATSADPLQPGGGAWCNGTLQGVIDQLDYIQGMAFDCVWITPVVKALDYTGYFGEDFFDVDPHIGSKETLKELSRQLHARDMCLIIDIVANHVRQMTVQPDYSPGAIKTYIGPKGINPFDKDEYFHTYGKAAGTSFEAYVMAGVAQASQSQGSDAVLTERVHEGITESWRVEGRHSKCSKDCGPENMNLTECNCFPGNFAPDCPGANEELQVQGWFGQLADLNQDHPFVRQKLLDYVKYLVEEYDADAFRLDTAIYMKKDFLKDLQEAAGVDILGETTVNNISYHASFQKAGLSGLLNFPAFYQVHGSFCQYHLGGDLGNYHLQGAFTPALPDLRKLASVMQFQNPEVRSMERPAARWPLFSSLLERAVYPNLDLLGNFADNHDEFARIGTLEWPNEEFIAFGGYYCDADSYRIKNALALMMFARGIPIVYYGTEQGLDGHQANVLEKDAMRKQGVEDKGQAFVRESLWQTRYNTSTWQYQYIKMLNEKRKELGLAKGEIWVFINNNQNWTGQSPFLYCPAPSEHEAWYDVFSEERAYLRKGCFMADNAEPKVLVRRVRMPAVYAVERISEQVWILSPGAEARAVPTRIRHRTAGSSLGS</sequence>
<dbReference type="InterPro" id="IPR017853">
    <property type="entry name" value="GH"/>
</dbReference>
<keyword evidence="9" id="KW-0119">Carbohydrate metabolism</keyword>
<evidence type="ECO:0000256" key="1">
    <source>
        <dbReference type="ARBA" id="ARBA00000548"/>
    </source>
</evidence>
<comment type="cofactor">
    <cofactor evidence="2">
        <name>Ca(2+)</name>
        <dbReference type="ChEBI" id="CHEBI:29108"/>
    </cofactor>
</comment>
<keyword evidence="7" id="KW-0378">Hydrolase</keyword>
<dbReference type="PANTHER" id="PTHR10357">
    <property type="entry name" value="ALPHA-AMYLASE FAMILY MEMBER"/>
    <property type="match status" value="1"/>
</dbReference>
<keyword evidence="14" id="KW-1185">Reference proteome</keyword>
<dbReference type="Gene3D" id="3.20.20.80">
    <property type="entry name" value="Glycosidases"/>
    <property type="match status" value="3"/>
</dbReference>
<dbReference type="EC" id="3.2.1.1" evidence="4"/>
<gene>
    <name evidence="13" type="ORF">SCF082_LOCUS51171</name>
</gene>
<evidence type="ECO:0000256" key="2">
    <source>
        <dbReference type="ARBA" id="ARBA00001913"/>
    </source>
</evidence>
<accession>A0ABP0SCV1</accession>
<evidence type="ECO:0000259" key="12">
    <source>
        <dbReference type="SMART" id="SM00642"/>
    </source>
</evidence>
<comment type="catalytic activity">
    <reaction evidence="1">
        <text>Endohydrolysis of (1-&gt;4)-alpha-D-glucosidic linkages in polysaccharides containing three or more (1-&gt;4)-alpha-linked D-glucose units.</text>
        <dbReference type="EC" id="3.2.1.1"/>
    </reaction>
</comment>
<evidence type="ECO:0000256" key="8">
    <source>
        <dbReference type="ARBA" id="ARBA00022837"/>
    </source>
</evidence>
<feature type="chain" id="PRO_5045233799" description="alpha-amylase" evidence="11">
    <location>
        <begin position="17"/>
        <end position="651"/>
    </location>
</feature>
<dbReference type="PIRSF" id="PIRSF001024">
    <property type="entry name" value="Alph-amyl_fung"/>
    <property type="match status" value="1"/>
</dbReference>
<dbReference type="InterPro" id="IPR013777">
    <property type="entry name" value="A-amylase-like"/>
</dbReference>
<keyword evidence="8" id="KW-0106">Calcium</keyword>
<dbReference type="PANTHER" id="PTHR10357:SF215">
    <property type="entry name" value="ALPHA-AMYLASE 1"/>
    <property type="match status" value="1"/>
</dbReference>
<keyword evidence="10" id="KW-0326">Glycosidase</keyword>
<evidence type="ECO:0000256" key="10">
    <source>
        <dbReference type="ARBA" id="ARBA00023295"/>
    </source>
</evidence>
<dbReference type="InterPro" id="IPR006047">
    <property type="entry name" value="GH13_cat_dom"/>
</dbReference>
<dbReference type="Pfam" id="PF00128">
    <property type="entry name" value="Alpha-amylase"/>
    <property type="match status" value="2"/>
</dbReference>
<feature type="signal peptide" evidence="11">
    <location>
        <begin position="1"/>
        <end position="16"/>
    </location>
</feature>
<feature type="domain" description="Glycosyl hydrolase family 13 catalytic" evidence="12">
    <location>
        <begin position="31"/>
        <end position="540"/>
    </location>
</feature>
<protein>
    <recommendedName>
        <fullName evidence="4">alpha-amylase</fullName>
        <ecNumber evidence="4">3.2.1.1</ecNumber>
    </recommendedName>
</protein>
<evidence type="ECO:0000256" key="3">
    <source>
        <dbReference type="ARBA" id="ARBA00008061"/>
    </source>
</evidence>
<comment type="similarity">
    <text evidence="3">Belongs to the glycosyl hydrolase 13 family.</text>
</comment>
<evidence type="ECO:0000256" key="4">
    <source>
        <dbReference type="ARBA" id="ARBA00012595"/>
    </source>
</evidence>
<dbReference type="EMBL" id="CAXAMM010043461">
    <property type="protein sequence ID" value="CAK9110163.1"/>
    <property type="molecule type" value="Genomic_DNA"/>
</dbReference>
<proteinExistence type="inferred from homology"/>
<keyword evidence="6 11" id="KW-0732">Signal</keyword>
<organism evidence="13 14">
    <name type="scientific">Durusdinium trenchii</name>
    <dbReference type="NCBI Taxonomy" id="1381693"/>
    <lineage>
        <taxon>Eukaryota</taxon>
        <taxon>Sar</taxon>
        <taxon>Alveolata</taxon>
        <taxon>Dinophyceae</taxon>
        <taxon>Suessiales</taxon>
        <taxon>Symbiodiniaceae</taxon>
        <taxon>Durusdinium</taxon>
    </lineage>
</organism>
<evidence type="ECO:0000256" key="6">
    <source>
        <dbReference type="ARBA" id="ARBA00022729"/>
    </source>
</evidence>
<name>A0ABP0SCV1_9DINO</name>
<evidence type="ECO:0000256" key="11">
    <source>
        <dbReference type="SAM" id="SignalP"/>
    </source>
</evidence>
<evidence type="ECO:0000256" key="9">
    <source>
        <dbReference type="ARBA" id="ARBA00023277"/>
    </source>
</evidence>
<evidence type="ECO:0000256" key="5">
    <source>
        <dbReference type="ARBA" id="ARBA00022723"/>
    </source>
</evidence>
<evidence type="ECO:0000256" key="7">
    <source>
        <dbReference type="ARBA" id="ARBA00022801"/>
    </source>
</evidence>
<comment type="caution">
    <text evidence="13">The sequence shown here is derived from an EMBL/GenBank/DDBJ whole genome shotgun (WGS) entry which is preliminary data.</text>
</comment>
<dbReference type="SMART" id="SM00642">
    <property type="entry name" value="Aamy"/>
    <property type="match status" value="1"/>
</dbReference>